<proteinExistence type="predicted"/>
<feature type="transmembrane region" description="Helical" evidence="1">
    <location>
        <begin position="69"/>
        <end position="88"/>
    </location>
</feature>
<gene>
    <name evidence="2" type="ORF">Pla8534_07720</name>
</gene>
<dbReference type="AlphaFoldDB" id="A0A518DMD0"/>
<keyword evidence="3" id="KW-1185">Reference proteome</keyword>
<keyword evidence="1" id="KW-0812">Transmembrane</keyword>
<organism evidence="2 3">
    <name type="scientific">Lignipirellula cremea</name>
    <dbReference type="NCBI Taxonomy" id="2528010"/>
    <lineage>
        <taxon>Bacteria</taxon>
        <taxon>Pseudomonadati</taxon>
        <taxon>Planctomycetota</taxon>
        <taxon>Planctomycetia</taxon>
        <taxon>Pirellulales</taxon>
        <taxon>Pirellulaceae</taxon>
        <taxon>Lignipirellula</taxon>
    </lineage>
</organism>
<dbReference type="Proteomes" id="UP000317648">
    <property type="component" value="Chromosome"/>
</dbReference>
<dbReference type="RefSeq" id="WP_145049422.1">
    <property type="nucleotide sequence ID" value="NZ_CP036433.1"/>
</dbReference>
<feature type="transmembrane region" description="Helical" evidence="1">
    <location>
        <begin position="109"/>
        <end position="131"/>
    </location>
</feature>
<keyword evidence="1" id="KW-0472">Membrane</keyword>
<keyword evidence="1" id="KW-1133">Transmembrane helix</keyword>
<feature type="transmembrane region" description="Helical" evidence="1">
    <location>
        <begin position="137"/>
        <end position="158"/>
    </location>
</feature>
<protein>
    <submittedName>
        <fullName evidence="2">Uncharacterized protein</fullName>
    </submittedName>
</protein>
<dbReference type="KEGG" id="lcre:Pla8534_07720"/>
<dbReference type="EMBL" id="CP036433">
    <property type="protein sequence ID" value="QDU92997.1"/>
    <property type="molecule type" value="Genomic_DNA"/>
</dbReference>
<evidence type="ECO:0000313" key="3">
    <source>
        <dbReference type="Proteomes" id="UP000317648"/>
    </source>
</evidence>
<name>A0A518DMD0_9BACT</name>
<dbReference type="OrthoDB" id="285529at2"/>
<accession>A0A518DMD0</accession>
<evidence type="ECO:0000313" key="2">
    <source>
        <dbReference type="EMBL" id="QDU92997.1"/>
    </source>
</evidence>
<sequence length="192" mass="21220">MPEINPYASPMVEAVEPISRDLSAKGGIWRQGPLLVMERQSRLPDRCIKSNQPAHGGTLRRDLTHYPPLLLLLALLNALVFLLVVLVVQKRASIFVGLSQEWKSRRRRVILTAWLAVLAGLCCGMAGLLFMNESSTISKLLFVAAVLLGVVGSSYGIASARLVSAVRITETHIWLRGVCQDYLDELPDCPFR</sequence>
<evidence type="ECO:0000256" key="1">
    <source>
        <dbReference type="SAM" id="Phobius"/>
    </source>
</evidence>
<reference evidence="2 3" key="1">
    <citation type="submission" date="2019-02" db="EMBL/GenBank/DDBJ databases">
        <title>Deep-cultivation of Planctomycetes and their phenomic and genomic characterization uncovers novel biology.</title>
        <authorList>
            <person name="Wiegand S."/>
            <person name="Jogler M."/>
            <person name="Boedeker C."/>
            <person name="Pinto D."/>
            <person name="Vollmers J."/>
            <person name="Rivas-Marin E."/>
            <person name="Kohn T."/>
            <person name="Peeters S.H."/>
            <person name="Heuer A."/>
            <person name="Rast P."/>
            <person name="Oberbeckmann S."/>
            <person name="Bunk B."/>
            <person name="Jeske O."/>
            <person name="Meyerdierks A."/>
            <person name="Storesund J.E."/>
            <person name="Kallscheuer N."/>
            <person name="Luecker S."/>
            <person name="Lage O.M."/>
            <person name="Pohl T."/>
            <person name="Merkel B.J."/>
            <person name="Hornburger P."/>
            <person name="Mueller R.-W."/>
            <person name="Bruemmer F."/>
            <person name="Labrenz M."/>
            <person name="Spormann A.M."/>
            <person name="Op den Camp H."/>
            <person name="Overmann J."/>
            <person name="Amann R."/>
            <person name="Jetten M.S.M."/>
            <person name="Mascher T."/>
            <person name="Medema M.H."/>
            <person name="Devos D.P."/>
            <person name="Kaster A.-K."/>
            <person name="Ovreas L."/>
            <person name="Rohde M."/>
            <person name="Galperin M.Y."/>
            <person name="Jogler C."/>
        </authorList>
    </citation>
    <scope>NUCLEOTIDE SEQUENCE [LARGE SCALE GENOMIC DNA]</scope>
    <source>
        <strain evidence="2 3">Pla85_3_4</strain>
    </source>
</reference>